<name>A0AAE0Y9R1_9GAST</name>
<dbReference type="AlphaFoldDB" id="A0AAE0Y9R1"/>
<gene>
    <name evidence="1" type="ORF">RRG08_064981</name>
</gene>
<proteinExistence type="predicted"/>
<dbReference type="EMBL" id="JAWDGP010006604">
    <property type="protein sequence ID" value="KAK3738079.1"/>
    <property type="molecule type" value="Genomic_DNA"/>
</dbReference>
<reference evidence="1" key="1">
    <citation type="journal article" date="2023" name="G3 (Bethesda)">
        <title>A reference genome for the long-term kleptoplast-retaining sea slug Elysia crispata morphotype clarki.</title>
        <authorList>
            <person name="Eastman K.E."/>
            <person name="Pendleton A.L."/>
            <person name="Shaikh M.A."/>
            <person name="Suttiyut T."/>
            <person name="Ogas R."/>
            <person name="Tomko P."/>
            <person name="Gavelis G."/>
            <person name="Widhalm J.R."/>
            <person name="Wisecaver J.H."/>
        </authorList>
    </citation>
    <scope>NUCLEOTIDE SEQUENCE</scope>
    <source>
        <strain evidence="1">ECLA1</strain>
    </source>
</reference>
<comment type="caution">
    <text evidence="1">The sequence shown here is derived from an EMBL/GenBank/DDBJ whole genome shotgun (WGS) entry which is preliminary data.</text>
</comment>
<accession>A0AAE0Y9R1</accession>
<protein>
    <submittedName>
        <fullName evidence="1">Uncharacterized protein</fullName>
    </submittedName>
</protein>
<dbReference type="Proteomes" id="UP001283361">
    <property type="component" value="Unassembled WGS sequence"/>
</dbReference>
<keyword evidence="2" id="KW-1185">Reference proteome</keyword>
<sequence length="112" mass="12370">MCKQFVLHACEVESAFLRFSLSPKSLGPCCQVVWEASHMLSRVGTVGEVPLTLKHDKIDLEVEGKRELKCFDALDTVTNKTQLGTAQVFPDVLESLLQPNRAMTTNCATSVM</sequence>
<evidence type="ECO:0000313" key="2">
    <source>
        <dbReference type="Proteomes" id="UP001283361"/>
    </source>
</evidence>
<evidence type="ECO:0000313" key="1">
    <source>
        <dbReference type="EMBL" id="KAK3738079.1"/>
    </source>
</evidence>
<organism evidence="1 2">
    <name type="scientific">Elysia crispata</name>
    <name type="common">lettuce slug</name>
    <dbReference type="NCBI Taxonomy" id="231223"/>
    <lineage>
        <taxon>Eukaryota</taxon>
        <taxon>Metazoa</taxon>
        <taxon>Spiralia</taxon>
        <taxon>Lophotrochozoa</taxon>
        <taxon>Mollusca</taxon>
        <taxon>Gastropoda</taxon>
        <taxon>Heterobranchia</taxon>
        <taxon>Euthyneura</taxon>
        <taxon>Panpulmonata</taxon>
        <taxon>Sacoglossa</taxon>
        <taxon>Placobranchoidea</taxon>
        <taxon>Plakobranchidae</taxon>
        <taxon>Elysia</taxon>
    </lineage>
</organism>